<organism evidence="2 3">
    <name type="scientific">Sphingomonas sanguinis</name>
    <dbReference type="NCBI Taxonomy" id="33051"/>
    <lineage>
        <taxon>Bacteria</taxon>
        <taxon>Pseudomonadati</taxon>
        <taxon>Pseudomonadota</taxon>
        <taxon>Alphaproteobacteria</taxon>
        <taxon>Sphingomonadales</taxon>
        <taxon>Sphingomonadaceae</taxon>
        <taxon>Sphingomonas</taxon>
    </lineage>
</organism>
<evidence type="ECO:0000256" key="1">
    <source>
        <dbReference type="SAM" id="MobiDB-lite"/>
    </source>
</evidence>
<evidence type="ECO:0000313" key="3">
    <source>
        <dbReference type="Proteomes" id="UP001292182"/>
    </source>
</evidence>
<dbReference type="Proteomes" id="UP001292182">
    <property type="component" value="Unassembled WGS sequence"/>
</dbReference>
<dbReference type="EMBL" id="JAOBTW010000008">
    <property type="protein sequence ID" value="MDZ7282175.1"/>
    <property type="molecule type" value="Genomic_DNA"/>
</dbReference>
<name>A0ABU5LR25_9SPHN</name>
<accession>A0ABU5LR25</accession>
<sequence length="66" mass="7262">MTSHALDDAAPWQHLEPRDLVQPPDDLGGEVAHSGRIEQLGTIVGFIADQVLEPQSATQDGRLKWF</sequence>
<gene>
    <name evidence="2" type="ORF">N4G62_09060</name>
</gene>
<comment type="caution">
    <text evidence="2">The sequence shown here is derived from an EMBL/GenBank/DDBJ whole genome shotgun (WGS) entry which is preliminary data.</text>
</comment>
<proteinExistence type="predicted"/>
<reference evidence="3" key="1">
    <citation type="submission" date="2023-07" db="EMBL/GenBank/DDBJ databases">
        <title>Whole genome sequence analysis of rice epiphytic Sphingomonas sanguinis OsEp_Plm_15B2.</title>
        <authorList>
            <person name="Sahu K.P."/>
            <person name="Asharani P."/>
            <person name="Reddy B."/>
            <person name="Kumar A."/>
        </authorList>
    </citation>
    <scope>NUCLEOTIDE SEQUENCE [LARGE SCALE GENOMIC DNA]</scope>
    <source>
        <strain evidence="3">OsEp_Plm_15B2</strain>
    </source>
</reference>
<feature type="region of interest" description="Disordered" evidence="1">
    <location>
        <begin position="1"/>
        <end position="31"/>
    </location>
</feature>
<protein>
    <submittedName>
        <fullName evidence="2">Uncharacterized protein</fullName>
    </submittedName>
</protein>
<keyword evidence="3" id="KW-1185">Reference proteome</keyword>
<evidence type="ECO:0000313" key="2">
    <source>
        <dbReference type="EMBL" id="MDZ7282175.1"/>
    </source>
</evidence>